<evidence type="ECO:0000256" key="4">
    <source>
        <dbReference type="ARBA" id="ARBA00016452"/>
    </source>
</evidence>
<dbReference type="Pfam" id="PF03379">
    <property type="entry name" value="CcmB"/>
    <property type="match status" value="1"/>
</dbReference>
<feature type="transmembrane region" description="Helical" evidence="13">
    <location>
        <begin position="27"/>
        <end position="45"/>
    </location>
</feature>
<feature type="transmembrane region" description="Helical" evidence="13">
    <location>
        <begin position="103"/>
        <end position="123"/>
    </location>
</feature>
<evidence type="ECO:0000256" key="2">
    <source>
        <dbReference type="ARBA" id="ARBA00004429"/>
    </source>
</evidence>
<evidence type="ECO:0000256" key="7">
    <source>
        <dbReference type="ARBA" id="ARBA00022519"/>
    </source>
</evidence>
<proteinExistence type="inferred from homology"/>
<dbReference type="PRINTS" id="PR01414">
    <property type="entry name" value="CCMBBIOGNSIS"/>
</dbReference>
<keyword evidence="7 12" id="KW-0997">Cell inner membrane</keyword>
<comment type="caution">
    <text evidence="14">The sequence shown here is derived from an EMBL/GenBank/DDBJ whole genome shotgun (WGS) entry which is preliminary data.</text>
</comment>
<evidence type="ECO:0000256" key="6">
    <source>
        <dbReference type="ARBA" id="ARBA00022475"/>
    </source>
</evidence>
<evidence type="ECO:0000256" key="3">
    <source>
        <dbReference type="ARBA" id="ARBA00010544"/>
    </source>
</evidence>
<comment type="similarity">
    <text evidence="3 12">Belongs to the CcmB/CycW/HelB family.</text>
</comment>
<evidence type="ECO:0000256" key="9">
    <source>
        <dbReference type="ARBA" id="ARBA00022748"/>
    </source>
</evidence>
<dbReference type="EMBL" id="BMEO01000006">
    <property type="protein sequence ID" value="GGF95556.1"/>
    <property type="molecule type" value="Genomic_DNA"/>
</dbReference>
<evidence type="ECO:0000313" key="14">
    <source>
        <dbReference type="EMBL" id="GGF95556.1"/>
    </source>
</evidence>
<dbReference type="GO" id="GO:0015232">
    <property type="term" value="F:heme transmembrane transporter activity"/>
    <property type="evidence" value="ECO:0007669"/>
    <property type="project" value="InterPro"/>
</dbReference>
<dbReference type="GO" id="GO:0005886">
    <property type="term" value="C:plasma membrane"/>
    <property type="evidence" value="ECO:0007669"/>
    <property type="project" value="UniProtKB-SubCell"/>
</dbReference>
<dbReference type="GO" id="GO:1903607">
    <property type="term" value="P:cytochrome c biosynthetic process"/>
    <property type="evidence" value="ECO:0007669"/>
    <property type="project" value="TreeGrafter"/>
</dbReference>
<feature type="transmembrane region" description="Helical" evidence="13">
    <location>
        <begin position="80"/>
        <end position="97"/>
    </location>
</feature>
<feature type="transmembrane region" description="Helical" evidence="13">
    <location>
        <begin position="195"/>
        <end position="217"/>
    </location>
</feature>
<dbReference type="InterPro" id="IPR003544">
    <property type="entry name" value="Cyt_c_biogenesis_CcmB"/>
</dbReference>
<keyword evidence="9 12" id="KW-0201">Cytochrome c-type biogenesis</keyword>
<dbReference type="PANTHER" id="PTHR30070:SF1">
    <property type="entry name" value="CYTOCHROME C BIOGENESIS B-RELATED"/>
    <property type="match status" value="1"/>
</dbReference>
<keyword evidence="10 13" id="KW-1133">Transmembrane helix</keyword>
<dbReference type="AlphaFoldDB" id="A0A917FQ81"/>
<evidence type="ECO:0000256" key="11">
    <source>
        <dbReference type="ARBA" id="ARBA00023136"/>
    </source>
</evidence>
<protein>
    <recommendedName>
        <fullName evidence="4 12">Heme exporter protein B</fullName>
    </recommendedName>
</protein>
<dbReference type="PANTHER" id="PTHR30070">
    <property type="entry name" value="HEME EXPORTER PROTEIN B"/>
    <property type="match status" value="1"/>
</dbReference>
<keyword evidence="5 12" id="KW-0813">Transport</keyword>
<dbReference type="Proteomes" id="UP000605253">
    <property type="component" value="Unassembled WGS sequence"/>
</dbReference>
<evidence type="ECO:0000256" key="13">
    <source>
        <dbReference type="SAM" id="Phobius"/>
    </source>
</evidence>
<dbReference type="PIRSF" id="PIRSF002764">
    <property type="entry name" value="CcmB"/>
    <property type="match status" value="1"/>
</dbReference>
<evidence type="ECO:0000256" key="1">
    <source>
        <dbReference type="ARBA" id="ARBA00002442"/>
    </source>
</evidence>
<sequence length="222" mass="23431">MGMKFWVLLQRDVLVAWRKKSNIYQPLVFQLLIVTMFPLGLGAGAQTLQKIAPAVVWILALISTLITLENIFKDDYEDGSLGLYVLSGLPLPVAVLAKAGAHWLTTGLPVILFAPVIAVLLHLPGYAYGVLMLSLLMATPIFSLLGTVGSALIMNLKNGGMLLSVLIMPLLAPVLIFGAGAVLETTLGNNPNGHLALLAGCFVLALTLAPLAAAAAIKVNLE</sequence>
<evidence type="ECO:0000256" key="10">
    <source>
        <dbReference type="ARBA" id="ARBA00022989"/>
    </source>
</evidence>
<reference evidence="14" key="1">
    <citation type="journal article" date="2014" name="Int. J. Syst. Evol. Microbiol.">
        <title>Complete genome sequence of Corynebacterium casei LMG S-19264T (=DSM 44701T), isolated from a smear-ripened cheese.</title>
        <authorList>
            <consortium name="US DOE Joint Genome Institute (JGI-PGF)"/>
            <person name="Walter F."/>
            <person name="Albersmeier A."/>
            <person name="Kalinowski J."/>
            <person name="Ruckert C."/>
        </authorList>
    </citation>
    <scope>NUCLEOTIDE SEQUENCE</scope>
    <source>
        <strain evidence="14">CGMCC 1.12181</strain>
    </source>
</reference>
<evidence type="ECO:0000313" key="15">
    <source>
        <dbReference type="Proteomes" id="UP000605253"/>
    </source>
</evidence>
<comment type="subcellular location">
    <subcellularLocation>
        <location evidence="2">Cell inner membrane</location>
        <topology evidence="2">Multi-pass membrane protein</topology>
    </subcellularLocation>
</comment>
<dbReference type="GO" id="GO:0017004">
    <property type="term" value="P:cytochrome complex assembly"/>
    <property type="evidence" value="ECO:0007669"/>
    <property type="project" value="UniProtKB-KW"/>
</dbReference>
<evidence type="ECO:0000256" key="12">
    <source>
        <dbReference type="PIRNR" id="PIRNR002764"/>
    </source>
</evidence>
<keyword evidence="6 12" id="KW-1003">Cell membrane</keyword>
<feature type="transmembrane region" description="Helical" evidence="13">
    <location>
        <begin position="130"/>
        <end position="154"/>
    </location>
</feature>
<feature type="transmembrane region" description="Helical" evidence="13">
    <location>
        <begin position="51"/>
        <end position="68"/>
    </location>
</feature>
<keyword evidence="11 12" id="KW-0472">Membrane</keyword>
<organism evidence="14 15">
    <name type="scientific">Marinicella pacifica</name>
    <dbReference type="NCBI Taxonomy" id="1171543"/>
    <lineage>
        <taxon>Bacteria</taxon>
        <taxon>Pseudomonadati</taxon>
        <taxon>Pseudomonadota</taxon>
        <taxon>Gammaproteobacteria</taxon>
        <taxon>Lysobacterales</taxon>
        <taxon>Marinicellaceae</taxon>
        <taxon>Marinicella</taxon>
    </lineage>
</organism>
<dbReference type="NCBIfam" id="TIGR01190">
    <property type="entry name" value="ccmB"/>
    <property type="match status" value="1"/>
</dbReference>
<comment type="function">
    <text evidence="1 12">Required for the export of heme to the periplasm for the biogenesis of c-type cytochromes.</text>
</comment>
<name>A0A917FQ81_9GAMM</name>
<gene>
    <name evidence="14" type="primary">ccmB</name>
    <name evidence="14" type="ORF">GCM10011365_16130</name>
</gene>
<reference evidence="14" key="2">
    <citation type="submission" date="2020-09" db="EMBL/GenBank/DDBJ databases">
        <authorList>
            <person name="Sun Q."/>
            <person name="Zhou Y."/>
        </authorList>
    </citation>
    <scope>NUCLEOTIDE SEQUENCE</scope>
    <source>
        <strain evidence="14">CGMCC 1.12181</strain>
    </source>
</reference>
<evidence type="ECO:0000256" key="8">
    <source>
        <dbReference type="ARBA" id="ARBA00022692"/>
    </source>
</evidence>
<feature type="transmembrane region" description="Helical" evidence="13">
    <location>
        <begin position="160"/>
        <end position="183"/>
    </location>
</feature>
<evidence type="ECO:0000256" key="5">
    <source>
        <dbReference type="ARBA" id="ARBA00022448"/>
    </source>
</evidence>
<dbReference type="InterPro" id="IPR026031">
    <property type="entry name" value="Cyt_c_CcmB_bac"/>
</dbReference>
<keyword evidence="15" id="KW-1185">Reference proteome</keyword>
<keyword evidence="8 13" id="KW-0812">Transmembrane</keyword>
<accession>A0A917FQ81</accession>